<evidence type="ECO:0000313" key="2">
    <source>
        <dbReference type="Proteomes" id="UP000565785"/>
    </source>
</evidence>
<dbReference type="OrthoDB" id="9978677at2759"/>
<feature type="non-terminal residue" evidence="1">
    <location>
        <position position="79"/>
    </location>
</feature>
<name>A0A7L1NL05_RHICY</name>
<comment type="caution">
    <text evidence="1">The sequence shown here is derived from an EMBL/GenBank/DDBJ whole genome shotgun (WGS) entry which is preliminary data.</text>
</comment>
<gene>
    <name evidence="1" type="primary">Rnf31_1</name>
    <name evidence="1" type="ORF">RHICYA_R15902</name>
</gene>
<dbReference type="EMBL" id="VXBP01007330">
    <property type="protein sequence ID" value="NXO00601.1"/>
    <property type="molecule type" value="Genomic_DNA"/>
</dbReference>
<evidence type="ECO:0000313" key="1">
    <source>
        <dbReference type="EMBL" id="NXO00601.1"/>
    </source>
</evidence>
<protein>
    <submittedName>
        <fullName evidence="1">RNF31 ligase</fullName>
    </submittedName>
</protein>
<organism evidence="1 2">
    <name type="scientific">Rhinopomastus cyanomelas</name>
    <name type="common">Common scimitarbill</name>
    <dbReference type="NCBI Taxonomy" id="113115"/>
    <lineage>
        <taxon>Eukaryota</taxon>
        <taxon>Metazoa</taxon>
        <taxon>Chordata</taxon>
        <taxon>Craniata</taxon>
        <taxon>Vertebrata</taxon>
        <taxon>Euteleostomi</taxon>
        <taxon>Archelosauria</taxon>
        <taxon>Archosauria</taxon>
        <taxon>Dinosauria</taxon>
        <taxon>Saurischia</taxon>
        <taxon>Theropoda</taxon>
        <taxon>Coelurosauria</taxon>
        <taxon>Aves</taxon>
        <taxon>Neognathae</taxon>
        <taxon>Neoaves</taxon>
        <taxon>Telluraves</taxon>
        <taxon>Coraciimorphae</taxon>
        <taxon>Bucerotiformes</taxon>
        <taxon>Rhinopomastidae</taxon>
        <taxon>Rhinopomastus</taxon>
    </lineage>
</organism>
<sequence>PVHPVPSTQGGRGVLCLLGYTEEVGEGLQFPEGTPSPDLSRVAAVTADLLVLRGEIDLLLANQHPNPQFFTDILEGKDE</sequence>
<feature type="non-terminal residue" evidence="1">
    <location>
        <position position="1"/>
    </location>
</feature>
<dbReference type="AlphaFoldDB" id="A0A7L1NL05"/>
<accession>A0A7L1NL05</accession>
<keyword evidence="2" id="KW-1185">Reference proteome</keyword>
<dbReference type="GO" id="GO:0016874">
    <property type="term" value="F:ligase activity"/>
    <property type="evidence" value="ECO:0007669"/>
    <property type="project" value="UniProtKB-KW"/>
</dbReference>
<proteinExistence type="predicted"/>
<dbReference type="Proteomes" id="UP000565785">
    <property type="component" value="Unassembled WGS sequence"/>
</dbReference>
<reference evidence="1 2" key="1">
    <citation type="submission" date="2019-09" db="EMBL/GenBank/DDBJ databases">
        <title>Bird 10,000 Genomes (B10K) Project - Family phase.</title>
        <authorList>
            <person name="Zhang G."/>
        </authorList>
    </citation>
    <scope>NUCLEOTIDE SEQUENCE [LARGE SCALE GENOMIC DNA]</scope>
    <source>
        <strain evidence="1">B10K-DU-002-35</strain>
        <tissue evidence="1">Muscle</tissue>
    </source>
</reference>
<keyword evidence="1" id="KW-0436">Ligase</keyword>
<dbReference type="Gene3D" id="1.20.58.2190">
    <property type="match status" value="1"/>
</dbReference>